<dbReference type="Gene3D" id="1.10.630.10">
    <property type="entry name" value="Cytochrome P450"/>
    <property type="match status" value="1"/>
</dbReference>
<gene>
    <name evidence="8" type="ORF">WG66_17077</name>
</gene>
<reference evidence="8 9" key="1">
    <citation type="submission" date="2015-12" db="EMBL/GenBank/DDBJ databases">
        <title>Draft genome sequence of Moniliophthora roreri, the causal agent of frosty pod rot of cacao.</title>
        <authorList>
            <person name="Aime M.C."/>
            <person name="Diaz-Valderrama J.R."/>
            <person name="Kijpornyongpan T."/>
            <person name="Phillips-Mora W."/>
        </authorList>
    </citation>
    <scope>NUCLEOTIDE SEQUENCE [LARGE SCALE GENOMIC DNA]</scope>
    <source>
        <strain evidence="8 9">MCA 2952</strain>
    </source>
</reference>
<evidence type="ECO:0000256" key="5">
    <source>
        <dbReference type="ARBA" id="ARBA00023002"/>
    </source>
</evidence>
<comment type="similarity">
    <text evidence="2">Belongs to the cytochrome P450 family.</text>
</comment>
<dbReference type="EMBL" id="LATX01002388">
    <property type="protein sequence ID" value="KTB30319.1"/>
    <property type="molecule type" value="Genomic_DNA"/>
</dbReference>
<sequence>MIILNTAEAIQDLLVKRAAQYSDRPKSVVLSATDDDARMIFQQYGDKFKLNSLVILTVNHCSFAFDIEVLPFLKFLPTWITGADYRSEAEGGAKLIDQSFRLPFEYLNGTAESSVCSRYLASFEDIHSLNDKVVENMRNVLGNVYLGGVDSTTGRNLTFLLAMLLYPEVQNKVQVAIDSVLQGRLPDFNDYGKIPYIEALINEILRWRQSAPLIAPRVLNTNDSYDGYFLPKGSVCFPNVWAVFCDEAVYGPNTDDFIPE</sequence>
<organism evidence="8 9">
    <name type="scientific">Moniliophthora roreri</name>
    <name type="common">Frosty pod rot fungus</name>
    <name type="synonym">Monilia roreri</name>
    <dbReference type="NCBI Taxonomy" id="221103"/>
    <lineage>
        <taxon>Eukaryota</taxon>
        <taxon>Fungi</taxon>
        <taxon>Dikarya</taxon>
        <taxon>Basidiomycota</taxon>
        <taxon>Agaricomycotina</taxon>
        <taxon>Agaricomycetes</taxon>
        <taxon>Agaricomycetidae</taxon>
        <taxon>Agaricales</taxon>
        <taxon>Marasmiineae</taxon>
        <taxon>Marasmiaceae</taxon>
        <taxon>Moniliophthora</taxon>
    </lineage>
</organism>
<evidence type="ECO:0000256" key="3">
    <source>
        <dbReference type="ARBA" id="ARBA00022617"/>
    </source>
</evidence>
<evidence type="ECO:0000313" key="9">
    <source>
        <dbReference type="Proteomes" id="UP000054988"/>
    </source>
</evidence>
<accession>A0A0W0F1Y9</accession>
<keyword evidence="3" id="KW-0349">Heme</keyword>
<dbReference type="AlphaFoldDB" id="A0A0W0F1Y9"/>
<evidence type="ECO:0000256" key="1">
    <source>
        <dbReference type="ARBA" id="ARBA00001971"/>
    </source>
</evidence>
<evidence type="ECO:0008006" key="10">
    <source>
        <dbReference type="Google" id="ProtNLM"/>
    </source>
</evidence>
<dbReference type="GO" id="GO:0016705">
    <property type="term" value="F:oxidoreductase activity, acting on paired donors, with incorporation or reduction of molecular oxygen"/>
    <property type="evidence" value="ECO:0007669"/>
    <property type="project" value="InterPro"/>
</dbReference>
<comment type="caution">
    <text evidence="8">The sequence shown here is derived from an EMBL/GenBank/DDBJ whole genome shotgun (WGS) entry which is preliminary data.</text>
</comment>
<dbReference type="PANTHER" id="PTHR46300:SF7">
    <property type="entry name" value="P450, PUTATIVE (EUROFUNG)-RELATED"/>
    <property type="match status" value="1"/>
</dbReference>
<protein>
    <recommendedName>
        <fullName evidence="10">Cytochrome p450</fullName>
    </recommendedName>
</protein>
<keyword evidence="6" id="KW-0408">Iron</keyword>
<dbReference type="Proteomes" id="UP000054988">
    <property type="component" value="Unassembled WGS sequence"/>
</dbReference>
<keyword evidence="5" id="KW-0560">Oxidoreductase</keyword>
<evidence type="ECO:0000313" key="8">
    <source>
        <dbReference type="EMBL" id="KTB30319.1"/>
    </source>
</evidence>
<dbReference type="InterPro" id="IPR050364">
    <property type="entry name" value="Cytochrome_P450_fung"/>
</dbReference>
<dbReference type="Pfam" id="PF00067">
    <property type="entry name" value="p450"/>
    <property type="match status" value="1"/>
</dbReference>
<dbReference type="SUPFAM" id="SSF48264">
    <property type="entry name" value="Cytochrome P450"/>
    <property type="match status" value="1"/>
</dbReference>
<evidence type="ECO:0000256" key="6">
    <source>
        <dbReference type="ARBA" id="ARBA00023004"/>
    </source>
</evidence>
<evidence type="ECO:0000256" key="2">
    <source>
        <dbReference type="ARBA" id="ARBA00010617"/>
    </source>
</evidence>
<keyword evidence="7" id="KW-0503">Monooxygenase</keyword>
<dbReference type="InterPro" id="IPR001128">
    <property type="entry name" value="Cyt_P450"/>
</dbReference>
<dbReference type="PANTHER" id="PTHR46300">
    <property type="entry name" value="P450, PUTATIVE (EUROFUNG)-RELATED-RELATED"/>
    <property type="match status" value="1"/>
</dbReference>
<evidence type="ECO:0000256" key="4">
    <source>
        <dbReference type="ARBA" id="ARBA00022723"/>
    </source>
</evidence>
<name>A0A0W0F1Y9_MONRR</name>
<keyword evidence="4" id="KW-0479">Metal-binding</keyword>
<dbReference type="GO" id="GO:0004497">
    <property type="term" value="F:monooxygenase activity"/>
    <property type="evidence" value="ECO:0007669"/>
    <property type="project" value="UniProtKB-KW"/>
</dbReference>
<evidence type="ECO:0000256" key="7">
    <source>
        <dbReference type="ARBA" id="ARBA00023033"/>
    </source>
</evidence>
<dbReference type="GO" id="GO:0005506">
    <property type="term" value="F:iron ion binding"/>
    <property type="evidence" value="ECO:0007669"/>
    <property type="project" value="InterPro"/>
</dbReference>
<dbReference type="InterPro" id="IPR036396">
    <property type="entry name" value="Cyt_P450_sf"/>
</dbReference>
<proteinExistence type="inferred from homology"/>
<comment type="cofactor">
    <cofactor evidence="1">
        <name>heme</name>
        <dbReference type="ChEBI" id="CHEBI:30413"/>
    </cofactor>
</comment>
<dbReference type="GO" id="GO:0020037">
    <property type="term" value="F:heme binding"/>
    <property type="evidence" value="ECO:0007669"/>
    <property type="project" value="InterPro"/>
</dbReference>